<evidence type="ECO:0000313" key="3">
    <source>
        <dbReference type="Proteomes" id="UP000719412"/>
    </source>
</evidence>
<dbReference type="Proteomes" id="UP000719412">
    <property type="component" value="Unassembled WGS sequence"/>
</dbReference>
<feature type="compositionally biased region" description="Basic and acidic residues" evidence="1">
    <location>
        <begin position="67"/>
        <end position="76"/>
    </location>
</feature>
<sequence>MEEFAKQLVKGVGCGNAVPDLTRPDPIRPGAHPEPTRNPPDADPEFTRSQPGADPKSTRSRPGTHPESTEKRHGIHPEPNWSPPGVDPEGVGKEMDSVFFNDDRFELMVDTRGYRPEDLRCTISPNSVMVVAQRDEVASGTQRSLSTTRSYQLPQFVVPQQACLREQIKIESIGQGPWIFVIYCEVNTRDDH</sequence>
<dbReference type="InterPro" id="IPR008978">
    <property type="entry name" value="HSP20-like_chaperone"/>
</dbReference>
<reference evidence="2" key="1">
    <citation type="journal article" date="2020" name="J Insects Food Feed">
        <title>The yellow mealworm (Tenebrio molitor) genome: a resource for the emerging insects as food and feed industry.</title>
        <authorList>
            <person name="Eriksson T."/>
            <person name="Andere A."/>
            <person name="Kelstrup H."/>
            <person name="Emery V."/>
            <person name="Picard C."/>
        </authorList>
    </citation>
    <scope>NUCLEOTIDE SEQUENCE</scope>
    <source>
        <strain evidence="2">Stoneville</strain>
        <tissue evidence="2">Whole head</tissue>
    </source>
</reference>
<protein>
    <recommendedName>
        <fullName evidence="4">SHSP domain-containing protein</fullName>
    </recommendedName>
</protein>
<comment type="caution">
    <text evidence="2">The sequence shown here is derived from an EMBL/GenBank/DDBJ whole genome shotgun (WGS) entry which is preliminary data.</text>
</comment>
<dbReference type="CDD" id="cd06526">
    <property type="entry name" value="metazoan_ACD"/>
    <property type="match status" value="1"/>
</dbReference>
<dbReference type="Gene3D" id="2.60.40.790">
    <property type="match status" value="1"/>
</dbReference>
<evidence type="ECO:0000313" key="2">
    <source>
        <dbReference type="EMBL" id="KAH0813711.1"/>
    </source>
</evidence>
<feature type="region of interest" description="Disordered" evidence="1">
    <location>
        <begin position="1"/>
        <end position="94"/>
    </location>
</feature>
<keyword evidence="3" id="KW-1185">Reference proteome</keyword>
<organism evidence="2 3">
    <name type="scientific">Tenebrio molitor</name>
    <name type="common">Yellow mealworm beetle</name>
    <dbReference type="NCBI Taxonomy" id="7067"/>
    <lineage>
        <taxon>Eukaryota</taxon>
        <taxon>Metazoa</taxon>
        <taxon>Ecdysozoa</taxon>
        <taxon>Arthropoda</taxon>
        <taxon>Hexapoda</taxon>
        <taxon>Insecta</taxon>
        <taxon>Pterygota</taxon>
        <taxon>Neoptera</taxon>
        <taxon>Endopterygota</taxon>
        <taxon>Coleoptera</taxon>
        <taxon>Polyphaga</taxon>
        <taxon>Cucujiformia</taxon>
        <taxon>Tenebrionidae</taxon>
        <taxon>Tenebrio</taxon>
    </lineage>
</organism>
<gene>
    <name evidence="2" type="ORF">GEV33_009079</name>
</gene>
<reference evidence="2" key="2">
    <citation type="submission" date="2021-08" db="EMBL/GenBank/DDBJ databases">
        <authorList>
            <person name="Eriksson T."/>
        </authorList>
    </citation>
    <scope>NUCLEOTIDE SEQUENCE</scope>
    <source>
        <strain evidence="2">Stoneville</strain>
        <tissue evidence="2">Whole head</tissue>
    </source>
</reference>
<dbReference type="EMBL" id="JABDTM020025015">
    <property type="protein sequence ID" value="KAH0813711.1"/>
    <property type="molecule type" value="Genomic_DNA"/>
</dbReference>
<evidence type="ECO:0008006" key="4">
    <source>
        <dbReference type="Google" id="ProtNLM"/>
    </source>
</evidence>
<evidence type="ECO:0000256" key="1">
    <source>
        <dbReference type="SAM" id="MobiDB-lite"/>
    </source>
</evidence>
<proteinExistence type="predicted"/>
<name>A0A8J6LHM2_TENMO</name>
<dbReference type="AlphaFoldDB" id="A0A8J6LHM2"/>
<accession>A0A8J6LHM2</accession>